<feature type="transmembrane region" description="Helical" evidence="2">
    <location>
        <begin position="174"/>
        <end position="196"/>
    </location>
</feature>
<organism evidence="3 4">
    <name type="scientific">Cercophora samala</name>
    <dbReference type="NCBI Taxonomy" id="330535"/>
    <lineage>
        <taxon>Eukaryota</taxon>
        <taxon>Fungi</taxon>
        <taxon>Dikarya</taxon>
        <taxon>Ascomycota</taxon>
        <taxon>Pezizomycotina</taxon>
        <taxon>Sordariomycetes</taxon>
        <taxon>Sordariomycetidae</taxon>
        <taxon>Sordariales</taxon>
        <taxon>Lasiosphaeriaceae</taxon>
        <taxon>Cercophora</taxon>
    </lineage>
</organism>
<feature type="transmembrane region" description="Helical" evidence="2">
    <location>
        <begin position="143"/>
        <end position="162"/>
    </location>
</feature>
<gene>
    <name evidence="3" type="ORF">QBC41DRAFT_348511</name>
</gene>
<dbReference type="AlphaFoldDB" id="A0AA39ZAP8"/>
<feature type="transmembrane region" description="Helical" evidence="2">
    <location>
        <begin position="406"/>
        <end position="424"/>
    </location>
</feature>
<evidence type="ECO:0000313" key="4">
    <source>
        <dbReference type="Proteomes" id="UP001174997"/>
    </source>
</evidence>
<feature type="region of interest" description="Disordered" evidence="1">
    <location>
        <begin position="432"/>
        <end position="473"/>
    </location>
</feature>
<feature type="transmembrane region" description="Helical" evidence="2">
    <location>
        <begin position="580"/>
        <end position="599"/>
    </location>
</feature>
<keyword evidence="2" id="KW-0812">Transmembrane</keyword>
<comment type="caution">
    <text evidence="3">The sequence shown here is derived from an EMBL/GenBank/DDBJ whole genome shotgun (WGS) entry which is preliminary data.</text>
</comment>
<dbReference type="InterPro" id="IPR053018">
    <property type="entry name" value="Elsinochrome_Biosynth-Asso"/>
</dbReference>
<keyword evidence="2" id="KW-0472">Membrane</keyword>
<keyword evidence="4" id="KW-1185">Reference proteome</keyword>
<sequence>MKDALDCARDAQPSELEPYGDIAGIGVIIGFMVTVWLVVAVVLLHYLLCFNYTTDVMEQHDGSRKANPVDRQVLYHIRKFLKKILPRDHDNYFTEEAGFHNAQKIFIKIIAGWSDTQMLTGLGILVSCFVAASDGLSAHHFQIATNLAWFSNLTYFAAMTFLRGKHHQTRPVKITRWVSMTILTVMTLVATIPTAWYDWVNGPNWPVTSPSFYAACFPLYNRDAFSEWYSTSVCASKIGEFEDPCLASPFHRYLLDSSAFQSTLITCLLLLFGYASSTYRLMTSSTMWITERRKAMGRRWREATLKAARKALELASKAADKTLGVSNNTNLPQSSRPKTTMRWMIHLWIESSWRASVSIMLWLGMFADIFGSAFFNVYWLLVSAVWGTRRLVWSNPLSVPGESDWTFGQVLPVFLLVAPIFTMLSDLVSSPGRDQHTPANTATDQALTDNGNNSKNTPTTSQTAENPDHSDDSTGKIEKYLHAHYYPDSQPGKGSRPFESHLLPPALFLMTSNYLIATVVTFIDVNRPSSSIKTYLTNYALMAFVFHPFSALILIAMGVWSMTTDCISTWTNNNMRKARALHWLIALLMVASNAFYLKWEARASPYFVMHIPIFMAGLQVFLNLIHVGLFLYGALNDAWTWARDVYALVDFVVKLSHWR</sequence>
<evidence type="ECO:0000256" key="1">
    <source>
        <dbReference type="SAM" id="MobiDB-lite"/>
    </source>
</evidence>
<feature type="transmembrane region" description="Helical" evidence="2">
    <location>
        <begin position="535"/>
        <end position="560"/>
    </location>
</feature>
<dbReference type="PANTHER" id="PTHR37577">
    <property type="entry name" value="INTEGRAL MEMBRANE PROTEIN"/>
    <property type="match status" value="1"/>
</dbReference>
<reference evidence="3" key="1">
    <citation type="submission" date="2023-06" db="EMBL/GenBank/DDBJ databases">
        <title>Genome-scale phylogeny and comparative genomics of the fungal order Sordariales.</title>
        <authorList>
            <consortium name="Lawrence Berkeley National Laboratory"/>
            <person name="Hensen N."/>
            <person name="Bonometti L."/>
            <person name="Westerberg I."/>
            <person name="Brannstrom I.O."/>
            <person name="Guillou S."/>
            <person name="Cros-Aarteil S."/>
            <person name="Calhoun S."/>
            <person name="Haridas S."/>
            <person name="Kuo A."/>
            <person name="Mondo S."/>
            <person name="Pangilinan J."/>
            <person name="Riley R."/>
            <person name="Labutti K."/>
            <person name="Andreopoulos B."/>
            <person name="Lipzen A."/>
            <person name="Chen C."/>
            <person name="Yanf M."/>
            <person name="Daum C."/>
            <person name="Ng V."/>
            <person name="Clum A."/>
            <person name="Steindorff A."/>
            <person name="Ohm R."/>
            <person name="Martin F."/>
            <person name="Silar P."/>
            <person name="Natvig D."/>
            <person name="Lalanne C."/>
            <person name="Gautier V."/>
            <person name="Ament-Velasquez S.L."/>
            <person name="Kruys A."/>
            <person name="Hutchinson M.I."/>
            <person name="Powell A.J."/>
            <person name="Barry K."/>
            <person name="Miller A.N."/>
            <person name="Grigoriev I.V."/>
            <person name="Debuchy R."/>
            <person name="Gladieux P."/>
            <person name="Thoren M.H."/>
            <person name="Johannesson H."/>
        </authorList>
    </citation>
    <scope>NUCLEOTIDE SEQUENCE</scope>
    <source>
        <strain evidence="3">CBS 307.81</strain>
    </source>
</reference>
<feature type="transmembrane region" description="Helical" evidence="2">
    <location>
        <begin position="22"/>
        <end position="48"/>
    </location>
</feature>
<feature type="transmembrane region" description="Helical" evidence="2">
    <location>
        <begin position="611"/>
        <end position="635"/>
    </location>
</feature>
<accession>A0AA39ZAP8</accession>
<dbReference type="EMBL" id="JAULSY010000082">
    <property type="protein sequence ID" value="KAK0666782.1"/>
    <property type="molecule type" value="Genomic_DNA"/>
</dbReference>
<evidence type="ECO:0000313" key="3">
    <source>
        <dbReference type="EMBL" id="KAK0666782.1"/>
    </source>
</evidence>
<keyword evidence="2" id="KW-1133">Transmembrane helix</keyword>
<feature type="transmembrane region" description="Helical" evidence="2">
    <location>
        <begin position="259"/>
        <end position="282"/>
    </location>
</feature>
<proteinExistence type="predicted"/>
<feature type="transmembrane region" description="Helical" evidence="2">
    <location>
        <begin position="118"/>
        <end position="137"/>
    </location>
</feature>
<protein>
    <submittedName>
        <fullName evidence="3">Uncharacterized protein</fullName>
    </submittedName>
</protein>
<feature type="compositionally biased region" description="Polar residues" evidence="1">
    <location>
        <begin position="437"/>
        <end position="465"/>
    </location>
</feature>
<feature type="transmembrane region" description="Helical" evidence="2">
    <location>
        <begin position="359"/>
        <end position="386"/>
    </location>
</feature>
<feature type="transmembrane region" description="Helical" evidence="2">
    <location>
        <begin position="502"/>
        <end position="523"/>
    </location>
</feature>
<dbReference type="PANTHER" id="PTHR37577:SF1">
    <property type="entry name" value="INTEGRAL MEMBRANE PROTEIN"/>
    <property type="match status" value="1"/>
</dbReference>
<name>A0AA39ZAP8_9PEZI</name>
<evidence type="ECO:0000256" key="2">
    <source>
        <dbReference type="SAM" id="Phobius"/>
    </source>
</evidence>
<dbReference type="Proteomes" id="UP001174997">
    <property type="component" value="Unassembled WGS sequence"/>
</dbReference>